<dbReference type="AlphaFoldDB" id="A0A6A7APZ2"/>
<protein>
    <recommendedName>
        <fullName evidence="3">3'-5' exonuclease domain-containing protein</fullName>
    </recommendedName>
</protein>
<evidence type="ECO:0000313" key="2">
    <source>
        <dbReference type="Proteomes" id="UP000799423"/>
    </source>
</evidence>
<organism evidence="1 2">
    <name type="scientific">Plenodomus tracheiphilus IPT5</name>
    <dbReference type="NCBI Taxonomy" id="1408161"/>
    <lineage>
        <taxon>Eukaryota</taxon>
        <taxon>Fungi</taxon>
        <taxon>Dikarya</taxon>
        <taxon>Ascomycota</taxon>
        <taxon>Pezizomycotina</taxon>
        <taxon>Dothideomycetes</taxon>
        <taxon>Pleosporomycetidae</taxon>
        <taxon>Pleosporales</taxon>
        <taxon>Pleosporineae</taxon>
        <taxon>Leptosphaeriaceae</taxon>
        <taxon>Plenodomus</taxon>
    </lineage>
</organism>
<dbReference type="Gene3D" id="3.30.420.10">
    <property type="entry name" value="Ribonuclease H-like superfamily/Ribonuclease H"/>
    <property type="match status" value="1"/>
</dbReference>
<evidence type="ECO:0008006" key="3">
    <source>
        <dbReference type="Google" id="ProtNLM"/>
    </source>
</evidence>
<sequence>MATCLESTLIGTVSELQKVLAILSKFSALYLDIEERNLSRHGTVSTVTILAHPSNQALLIDVSALGGLAFSTALEDGKTLQSILSYPILSYPNQYEARFGP</sequence>
<keyword evidence="2" id="KW-1185">Reference proteome</keyword>
<accession>A0A6A7APZ2</accession>
<dbReference type="GO" id="GO:0003676">
    <property type="term" value="F:nucleic acid binding"/>
    <property type="evidence" value="ECO:0007669"/>
    <property type="project" value="InterPro"/>
</dbReference>
<evidence type="ECO:0000313" key="1">
    <source>
        <dbReference type="EMBL" id="KAF2844145.1"/>
    </source>
</evidence>
<name>A0A6A7APZ2_9PLEO</name>
<reference evidence="1" key="1">
    <citation type="submission" date="2020-01" db="EMBL/GenBank/DDBJ databases">
        <authorList>
            <consortium name="DOE Joint Genome Institute"/>
            <person name="Haridas S."/>
            <person name="Albert R."/>
            <person name="Binder M."/>
            <person name="Bloem J."/>
            <person name="Labutti K."/>
            <person name="Salamov A."/>
            <person name="Andreopoulos B."/>
            <person name="Baker S.E."/>
            <person name="Barry K."/>
            <person name="Bills G."/>
            <person name="Bluhm B.H."/>
            <person name="Cannon C."/>
            <person name="Castanera R."/>
            <person name="Culley D.E."/>
            <person name="Daum C."/>
            <person name="Ezra D."/>
            <person name="Gonzalez J.B."/>
            <person name="Henrissat B."/>
            <person name="Kuo A."/>
            <person name="Liang C."/>
            <person name="Lipzen A."/>
            <person name="Lutzoni F."/>
            <person name="Magnuson J."/>
            <person name="Mondo S."/>
            <person name="Nolan M."/>
            <person name="Ohm R."/>
            <person name="Pangilinan J."/>
            <person name="Park H.-J."/>
            <person name="Ramirez L."/>
            <person name="Alfaro M."/>
            <person name="Sun H."/>
            <person name="Tritt A."/>
            <person name="Yoshinaga Y."/>
            <person name="Zwiers L.-H."/>
            <person name="Turgeon B.G."/>
            <person name="Goodwin S.B."/>
            <person name="Spatafora J.W."/>
            <person name="Crous P.W."/>
            <person name="Grigoriev I.V."/>
        </authorList>
    </citation>
    <scope>NUCLEOTIDE SEQUENCE</scope>
    <source>
        <strain evidence="1">IPT5</strain>
    </source>
</reference>
<gene>
    <name evidence="1" type="ORF">T440DRAFT_473625</name>
</gene>
<proteinExistence type="predicted"/>
<dbReference type="Proteomes" id="UP000799423">
    <property type="component" value="Unassembled WGS sequence"/>
</dbReference>
<dbReference type="EMBL" id="MU006411">
    <property type="protein sequence ID" value="KAF2844145.1"/>
    <property type="molecule type" value="Genomic_DNA"/>
</dbReference>
<dbReference type="PANTHER" id="PTHR43040">
    <property type="entry name" value="RIBONUCLEASE D"/>
    <property type="match status" value="1"/>
</dbReference>
<dbReference type="OrthoDB" id="26838at2759"/>
<dbReference type="InterPro" id="IPR036397">
    <property type="entry name" value="RNaseH_sf"/>
</dbReference>
<dbReference type="PANTHER" id="PTHR43040:SF1">
    <property type="entry name" value="RIBONUCLEASE D"/>
    <property type="match status" value="1"/>
</dbReference>